<dbReference type="InterPro" id="IPR050445">
    <property type="entry name" value="Bact_polysacc_biosynth/exp"/>
</dbReference>
<keyword evidence="1" id="KW-1133">Transmembrane helix</keyword>
<evidence type="ECO:0000256" key="1">
    <source>
        <dbReference type="SAM" id="Phobius"/>
    </source>
</evidence>
<protein>
    <recommendedName>
        <fullName evidence="4">Polysaccharide chain length determinant N-terminal domain-containing protein</fullName>
    </recommendedName>
</protein>
<keyword evidence="1" id="KW-0472">Membrane</keyword>
<dbReference type="Proteomes" id="UP001321186">
    <property type="component" value="Unassembled WGS sequence"/>
</dbReference>
<dbReference type="RefSeq" id="WP_166374062.1">
    <property type="nucleotide sequence ID" value="NZ_CBCRZM010000001.1"/>
</dbReference>
<feature type="transmembrane region" description="Helical" evidence="1">
    <location>
        <begin position="319"/>
        <end position="342"/>
    </location>
</feature>
<keyword evidence="1" id="KW-0812">Transmembrane</keyword>
<dbReference type="EMBL" id="JAANOH010000001">
    <property type="protein sequence ID" value="MCZ2474215.1"/>
    <property type="molecule type" value="Genomic_DNA"/>
</dbReference>
<sequence length="352" mass="40568">MAELRSDQFSFKRLLFKCFLLIPFFKQNRRKLLIGALVGLVLGIGVEIIRSQNKIYKAQIVFVMDSEGSSGGGLADIASSLGLGGFTASNSLFSGENFKELLKTKALFRKAMLTKVKFGEKEDLFANFFLQKADLKNHEWSNLPDDFFNYRFKITDPIKANEQDRNIMNAIYEYLKGNTVISNENPKSSFLTMTVETRNDTLSYTWSKLYLKTVTEFYIQTKTKKSKELLVIMDKRVDSLRSALYYTQGKLANYNDQNQQIIYQRARITAERLQMNSSQLQSMYFEAVRNFDNLKFSLIKESPLFTIISDSELPTKIEVYFWGPITLVAIVIGMLITSLLIYMRNVYKELMA</sequence>
<accession>A0ABT4JD55</accession>
<feature type="transmembrane region" description="Helical" evidence="1">
    <location>
        <begin position="32"/>
        <end position="49"/>
    </location>
</feature>
<evidence type="ECO:0008006" key="4">
    <source>
        <dbReference type="Google" id="ProtNLM"/>
    </source>
</evidence>
<reference evidence="2 3" key="1">
    <citation type="submission" date="2020-03" db="EMBL/GenBank/DDBJ databases">
        <authorList>
            <person name="Pitt A."/>
            <person name="Hahn M.W."/>
        </authorList>
    </citation>
    <scope>NUCLEOTIDE SEQUENCE [LARGE SCALE GENOMIC DNA]</scope>
    <source>
        <strain evidence="2 3">5A-MARBSE</strain>
    </source>
</reference>
<dbReference type="PANTHER" id="PTHR32309">
    <property type="entry name" value="TYROSINE-PROTEIN KINASE"/>
    <property type="match status" value="1"/>
</dbReference>
<organism evidence="2 3">
    <name type="scientific">Aquirufa ecclesiirivi</name>
    <dbReference type="NCBI Taxonomy" id="2715124"/>
    <lineage>
        <taxon>Bacteria</taxon>
        <taxon>Pseudomonadati</taxon>
        <taxon>Bacteroidota</taxon>
        <taxon>Cytophagia</taxon>
        <taxon>Cytophagales</taxon>
        <taxon>Flectobacillaceae</taxon>
        <taxon>Aquirufa</taxon>
    </lineage>
</organism>
<evidence type="ECO:0000313" key="2">
    <source>
        <dbReference type="EMBL" id="MCZ2474215.1"/>
    </source>
</evidence>
<proteinExistence type="predicted"/>
<gene>
    <name evidence="2" type="ORF">G9H61_02080</name>
</gene>
<keyword evidence="3" id="KW-1185">Reference proteome</keyword>
<dbReference type="PANTHER" id="PTHR32309:SF13">
    <property type="entry name" value="FERRIC ENTEROBACTIN TRANSPORT PROTEIN FEPE"/>
    <property type="match status" value="1"/>
</dbReference>
<comment type="caution">
    <text evidence="2">The sequence shown here is derived from an EMBL/GenBank/DDBJ whole genome shotgun (WGS) entry which is preliminary data.</text>
</comment>
<evidence type="ECO:0000313" key="3">
    <source>
        <dbReference type="Proteomes" id="UP001321186"/>
    </source>
</evidence>
<name>A0ABT4JD55_9BACT</name>